<dbReference type="AlphaFoldDB" id="X1V229"/>
<sequence>LGDIVYVELPQVGDTFGKGEEFGTVESVKAVAEFYMPIGGEILAVNTALEGSPELVNKSPYGDGWLIEVKPADSAELDTLMTRNVYLQTLKGIE</sequence>
<comment type="similarity">
    <text evidence="1">Belongs to the GcvH family.</text>
</comment>
<dbReference type="PROSITE" id="PS00189">
    <property type="entry name" value="LIPOYL"/>
    <property type="match status" value="1"/>
</dbReference>
<evidence type="ECO:0000256" key="1">
    <source>
        <dbReference type="ARBA" id="ARBA00009249"/>
    </source>
</evidence>
<dbReference type="PROSITE" id="PS50968">
    <property type="entry name" value="BIOTINYL_LIPOYL"/>
    <property type="match status" value="1"/>
</dbReference>
<dbReference type="GO" id="GO:0005960">
    <property type="term" value="C:glycine cleavage complex"/>
    <property type="evidence" value="ECO:0007669"/>
    <property type="project" value="InterPro"/>
</dbReference>
<dbReference type="InterPro" id="IPR003016">
    <property type="entry name" value="2-oxoA_DH_lipoyl-BS"/>
</dbReference>
<keyword evidence="2" id="KW-0450">Lipoyl</keyword>
<dbReference type="SUPFAM" id="SSF51230">
    <property type="entry name" value="Single hybrid motif"/>
    <property type="match status" value="1"/>
</dbReference>
<dbReference type="Pfam" id="PF01597">
    <property type="entry name" value="GCV_H"/>
    <property type="match status" value="1"/>
</dbReference>
<feature type="domain" description="Lipoyl-binding" evidence="3">
    <location>
        <begin position="1"/>
        <end position="70"/>
    </location>
</feature>
<dbReference type="GO" id="GO:0009249">
    <property type="term" value="P:protein lipoylation"/>
    <property type="evidence" value="ECO:0007669"/>
    <property type="project" value="TreeGrafter"/>
</dbReference>
<dbReference type="InterPro" id="IPR011053">
    <property type="entry name" value="Single_hybrid_motif"/>
</dbReference>
<evidence type="ECO:0000313" key="4">
    <source>
        <dbReference type="EMBL" id="GAJ23818.1"/>
    </source>
</evidence>
<dbReference type="PANTHER" id="PTHR11715">
    <property type="entry name" value="GLYCINE CLEAVAGE SYSTEM H PROTEIN"/>
    <property type="match status" value="1"/>
</dbReference>
<accession>X1V229</accession>
<dbReference type="InterPro" id="IPR000089">
    <property type="entry name" value="Biotin_lipoyl"/>
</dbReference>
<protein>
    <recommendedName>
        <fullName evidence="3">Lipoyl-binding domain-containing protein</fullName>
    </recommendedName>
</protein>
<dbReference type="PANTHER" id="PTHR11715:SF3">
    <property type="entry name" value="GLYCINE CLEAVAGE SYSTEM H PROTEIN-RELATED"/>
    <property type="match status" value="1"/>
</dbReference>
<organism evidence="4">
    <name type="scientific">marine sediment metagenome</name>
    <dbReference type="NCBI Taxonomy" id="412755"/>
    <lineage>
        <taxon>unclassified sequences</taxon>
        <taxon>metagenomes</taxon>
        <taxon>ecological metagenomes</taxon>
    </lineage>
</organism>
<feature type="non-terminal residue" evidence="4">
    <location>
        <position position="1"/>
    </location>
</feature>
<gene>
    <name evidence="4" type="ORF">S12H4_61957</name>
</gene>
<evidence type="ECO:0000256" key="2">
    <source>
        <dbReference type="ARBA" id="ARBA00022823"/>
    </source>
</evidence>
<dbReference type="EMBL" id="BARW01041333">
    <property type="protein sequence ID" value="GAJ23818.1"/>
    <property type="molecule type" value="Genomic_DNA"/>
</dbReference>
<dbReference type="InterPro" id="IPR033753">
    <property type="entry name" value="GCV_H/Fam206"/>
</dbReference>
<comment type="caution">
    <text evidence="4">The sequence shown here is derived from an EMBL/GenBank/DDBJ whole genome shotgun (WGS) entry which is preliminary data.</text>
</comment>
<dbReference type="GO" id="GO:0005737">
    <property type="term" value="C:cytoplasm"/>
    <property type="evidence" value="ECO:0007669"/>
    <property type="project" value="TreeGrafter"/>
</dbReference>
<proteinExistence type="inferred from homology"/>
<dbReference type="GO" id="GO:0019464">
    <property type="term" value="P:glycine decarboxylation via glycine cleavage system"/>
    <property type="evidence" value="ECO:0007669"/>
    <property type="project" value="InterPro"/>
</dbReference>
<dbReference type="CDD" id="cd06848">
    <property type="entry name" value="GCS_H"/>
    <property type="match status" value="1"/>
</dbReference>
<evidence type="ECO:0000259" key="3">
    <source>
        <dbReference type="PROSITE" id="PS50968"/>
    </source>
</evidence>
<dbReference type="Gene3D" id="2.40.50.100">
    <property type="match status" value="1"/>
</dbReference>
<dbReference type="InterPro" id="IPR002930">
    <property type="entry name" value="GCV_H"/>
</dbReference>
<reference evidence="4" key="1">
    <citation type="journal article" date="2014" name="Front. Microbiol.">
        <title>High frequency of phylogenetically diverse reductive dehalogenase-homologous genes in deep subseafloor sedimentary metagenomes.</title>
        <authorList>
            <person name="Kawai M."/>
            <person name="Futagami T."/>
            <person name="Toyoda A."/>
            <person name="Takaki Y."/>
            <person name="Nishi S."/>
            <person name="Hori S."/>
            <person name="Arai W."/>
            <person name="Tsubouchi T."/>
            <person name="Morono Y."/>
            <person name="Uchiyama I."/>
            <person name="Ito T."/>
            <person name="Fujiyama A."/>
            <person name="Inagaki F."/>
            <person name="Takami H."/>
        </authorList>
    </citation>
    <scope>NUCLEOTIDE SEQUENCE</scope>
    <source>
        <strain evidence="4">Expedition CK06-06</strain>
    </source>
</reference>
<dbReference type="NCBIfam" id="NF002270">
    <property type="entry name" value="PRK01202.1"/>
    <property type="match status" value="1"/>
</dbReference>
<name>X1V229_9ZZZZ</name>